<protein>
    <submittedName>
        <fullName evidence="2">Uncharacterized protein</fullName>
    </submittedName>
</protein>
<feature type="compositionally biased region" description="Basic and acidic residues" evidence="1">
    <location>
        <begin position="62"/>
        <end position="71"/>
    </location>
</feature>
<reference evidence="2 3" key="1">
    <citation type="journal article" date="2016" name="PLoS ONE">
        <title>Sequence Assembly of Yarrowia lipolytica Strain W29/CLIB89 Shows Transposable Element Diversity.</title>
        <authorList>
            <person name="Magnan C."/>
            <person name="Yu J."/>
            <person name="Chang I."/>
            <person name="Jahn E."/>
            <person name="Kanomata Y."/>
            <person name="Wu J."/>
            <person name="Zeller M."/>
            <person name="Oakes M."/>
            <person name="Baldi P."/>
            <person name="Sandmeyer S."/>
        </authorList>
    </citation>
    <scope>NUCLEOTIDE SEQUENCE [LARGE SCALE GENOMIC DNA]</scope>
    <source>
        <strain evidence="3">CLIB89(W29)</strain>
    </source>
</reference>
<dbReference type="EMBL" id="CP017555">
    <property type="protein sequence ID" value="AOW03008.1"/>
    <property type="molecule type" value="Genomic_DNA"/>
</dbReference>
<name>A0A1D8NBK9_YARLL</name>
<sequence>MKLQYPYKCCSVHVKYLRCTQSLHQTILRTLLVLGRSDLRMMFDSGPLSDGPSETQLPASGTREKVNEMNRYEPGGV</sequence>
<evidence type="ECO:0000256" key="1">
    <source>
        <dbReference type="SAM" id="MobiDB-lite"/>
    </source>
</evidence>
<gene>
    <name evidence="2" type="ORF">YALI1_C24589g</name>
</gene>
<dbReference type="AlphaFoldDB" id="A0A1D8NBK9"/>
<feature type="region of interest" description="Disordered" evidence="1">
    <location>
        <begin position="44"/>
        <end position="77"/>
    </location>
</feature>
<dbReference type="Proteomes" id="UP000182444">
    <property type="component" value="Chromosome 1C"/>
</dbReference>
<accession>A0A1D8NBK9</accession>
<dbReference type="VEuPathDB" id="FungiDB:YALI1_C24589g"/>
<evidence type="ECO:0000313" key="3">
    <source>
        <dbReference type="Proteomes" id="UP000182444"/>
    </source>
</evidence>
<proteinExistence type="predicted"/>
<dbReference type="RefSeq" id="XP_068138549.1">
    <property type="nucleotide sequence ID" value="XM_068282448.1"/>
</dbReference>
<dbReference type="GeneID" id="94583073"/>
<evidence type="ECO:0000313" key="2">
    <source>
        <dbReference type="EMBL" id="AOW03008.1"/>
    </source>
</evidence>
<organism evidence="2 3">
    <name type="scientific">Yarrowia lipolytica</name>
    <name type="common">Candida lipolytica</name>
    <dbReference type="NCBI Taxonomy" id="4952"/>
    <lineage>
        <taxon>Eukaryota</taxon>
        <taxon>Fungi</taxon>
        <taxon>Dikarya</taxon>
        <taxon>Ascomycota</taxon>
        <taxon>Saccharomycotina</taxon>
        <taxon>Dipodascomycetes</taxon>
        <taxon>Dipodascales</taxon>
        <taxon>Dipodascales incertae sedis</taxon>
        <taxon>Yarrowia</taxon>
    </lineage>
</organism>